<dbReference type="Gene3D" id="1.10.10.10">
    <property type="entry name" value="Winged helix-like DNA-binding domain superfamily/Winged helix DNA-binding domain"/>
    <property type="match status" value="1"/>
</dbReference>
<dbReference type="InterPro" id="IPR038723">
    <property type="entry name" value="ArnR1-like_HTH"/>
</dbReference>
<sequence length="84" mass="10028">MARERRSKLDLYADILEAVSSESRKTHIVYQANLNFKRAEEYLNELMENDLVEIRAHSPLQWTITEKGRDFLAKHKKLRNMLPR</sequence>
<dbReference type="Pfam" id="PF14947">
    <property type="entry name" value="HTH_45"/>
    <property type="match status" value="1"/>
</dbReference>
<evidence type="ECO:0000313" key="3">
    <source>
        <dbReference type="Proteomes" id="UP000070504"/>
    </source>
</evidence>
<evidence type="ECO:0000313" key="2">
    <source>
        <dbReference type="EMBL" id="KXB07303.1"/>
    </source>
</evidence>
<keyword evidence="3" id="KW-1185">Reference proteome</keyword>
<accession>A0A133VLK2</accession>
<proteinExistence type="predicted"/>
<protein>
    <recommendedName>
        <fullName evidence="1">ArnR1-like winged helix-turn-helix domain-containing protein</fullName>
    </recommendedName>
</protein>
<dbReference type="InterPro" id="IPR036388">
    <property type="entry name" value="WH-like_DNA-bd_sf"/>
</dbReference>
<comment type="caution">
    <text evidence="2">The sequence shown here is derived from an EMBL/GenBank/DDBJ whole genome shotgun (WGS) entry which is preliminary data.</text>
</comment>
<name>A0A133VLK2_9EURY</name>
<dbReference type="AlphaFoldDB" id="A0A133VLK2"/>
<gene>
    <name evidence="2" type="ORF">AKJ54_00415</name>
</gene>
<dbReference type="EMBL" id="LHYH01000006">
    <property type="protein sequence ID" value="KXB07303.1"/>
    <property type="molecule type" value="Genomic_DNA"/>
</dbReference>
<evidence type="ECO:0000259" key="1">
    <source>
        <dbReference type="Pfam" id="PF14947"/>
    </source>
</evidence>
<reference evidence="2 3" key="1">
    <citation type="journal article" date="2016" name="Sci. Rep.">
        <title>Metabolic traits of an uncultured archaeal lineage -MSBL1- from brine pools of the Red Sea.</title>
        <authorList>
            <person name="Mwirichia R."/>
            <person name="Alam I."/>
            <person name="Rashid M."/>
            <person name="Vinu M."/>
            <person name="Ba-Alawi W."/>
            <person name="Anthony Kamau A."/>
            <person name="Kamanda Ngugi D."/>
            <person name="Goker M."/>
            <person name="Klenk H.P."/>
            <person name="Bajic V."/>
            <person name="Stingl U."/>
        </authorList>
    </citation>
    <scope>NUCLEOTIDE SEQUENCE [LARGE SCALE GENOMIC DNA]</scope>
    <source>
        <strain evidence="2">SCGC-AAA382K21</strain>
    </source>
</reference>
<dbReference type="SUPFAM" id="SSF46785">
    <property type="entry name" value="Winged helix' DNA-binding domain"/>
    <property type="match status" value="1"/>
</dbReference>
<organism evidence="2 3">
    <name type="scientific">candidate division MSBL1 archaeon SCGC-AAA382K21</name>
    <dbReference type="NCBI Taxonomy" id="1698283"/>
    <lineage>
        <taxon>Archaea</taxon>
        <taxon>Methanobacteriati</taxon>
        <taxon>Methanobacteriota</taxon>
        <taxon>candidate division MSBL1</taxon>
    </lineage>
</organism>
<feature type="domain" description="ArnR1-like winged helix-turn-helix" evidence="1">
    <location>
        <begin position="5"/>
        <end position="81"/>
    </location>
</feature>
<dbReference type="InterPro" id="IPR036390">
    <property type="entry name" value="WH_DNA-bd_sf"/>
</dbReference>
<dbReference type="Proteomes" id="UP000070504">
    <property type="component" value="Unassembled WGS sequence"/>
</dbReference>